<dbReference type="EMBL" id="JAACJM010000165">
    <property type="protein sequence ID" value="KAF5341413.1"/>
    <property type="molecule type" value="Genomic_DNA"/>
</dbReference>
<evidence type="ECO:0000256" key="1">
    <source>
        <dbReference type="SAM" id="SignalP"/>
    </source>
</evidence>
<dbReference type="Proteomes" id="UP000559256">
    <property type="component" value="Unassembled WGS sequence"/>
</dbReference>
<reference evidence="2 3" key="1">
    <citation type="journal article" date="2020" name="ISME J.">
        <title>Uncovering the hidden diversity of litter-decomposition mechanisms in mushroom-forming fungi.</title>
        <authorList>
            <person name="Floudas D."/>
            <person name="Bentzer J."/>
            <person name="Ahren D."/>
            <person name="Johansson T."/>
            <person name="Persson P."/>
            <person name="Tunlid A."/>
        </authorList>
    </citation>
    <scope>NUCLEOTIDE SEQUENCE [LARGE SCALE GENOMIC DNA]</scope>
    <source>
        <strain evidence="2 3">CBS 291.85</strain>
    </source>
</reference>
<sequence length="84" mass="9439">MRFSLSLASTIVVVLAGFSQAAPIMISRRNPAPDMDVNSTRRNFAREYDVAPPYYRRVNGDSPAPVPLYKRVHARDFGRGPKVF</sequence>
<evidence type="ECO:0000313" key="2">
    <source>
        <dbReference type="EMBL" id="KAF5341413.1"/>
    </source>
</evidence>
<feature type="signal peptide" evidence="1">
    <location>
        <begin position="1"/>
        <end position="21"/>
    </location>
</feature>
<name>A0A8H5FM53_9AGAR</name>
<feature type="chain" id="PRO_5034694940" evidence="1">
    <location>
        <begin position="22"/>
        <end position="84"/>
    </location>
</feature>
<keyword evidence="1" id="KW-0732">Signal</keyword>
<protein>
    <submittedName>
        <fullName evidence="2">Uncharacterized protein</fullName>
    </submittedName>
</protein>
<proteinExistence type="predicted"/>
<keyword evidence="3" id="KW-1185">Reference proteome</keyword>
<accession>A0A8H5FM53</accession>
<dbReference type="OrthoDB" id="10507441at2759"/>
<dbReference type="AlphaFoldDB" id="A0A8H5FM53"/>
<evidence type="ECO:0000313" key="3">
    <source>
        <dbReference type="Proteomes" id="UP000559256"/>
    </source>
</evidence>
<organism evidence="2 3">
    <name type="scientific">Tetrapyrgos nigripes</name>
    <dbReference type="NCBI Taxonomy" id="182062"/>
    <lineage>
        <taxon>Eukaryota</taxon>
        <taxon>Fungi</taxon>
        <taxon>Dikarya</taxon>
        <taxon>Basidiomycota</taxon>
        <taxon>Agaricomycotina</taxon>
        <taxon>Agaricomycetes</taxon>
        <taxon>Agaricomycetidae</taxon>
        <taxon>Agaricales</taxon>
        <taxon>Marasmiineae</taxon>
        <taxon>Marasmiaceae</taxon>
        <taxon>Tetrapyrgos</taxon>
    </lineage>
</organism>
<comment type="caution">
    <text evidence="2">The sequence shown here is derived from an EMBL/GenBank/DDBJ whole genome shotgun (WGS) entry which is preliminary data.</text>
</comment>
<gene>
    <name evidence="2" type="ORF">D9758_012279</name>
</gene>